<dbReference type="CDD" id="cd09917">
    <property type="entry name" value="F-box_SF"/>
    <property type="match status" value="1"/>
</dbReference>
<sequence length="366" mass="40100">MSAQRTATAEVFGIGELIDNILAYLPARSLFRFLRVNKRLQKSIEQSLQLQDTLSFGPGMLSGADDKGNSPVHGGWGYNPLLYPPMTGPVIITTANGTWAIRGQSTEYRRLRNDTGVRRRMSKDAAEGRTSLQALRRALQLRLITKMPPPLSAAHTVCGIGELFDAICVNLAAEGLVPLLRASKAFAQFVNQSGPLQETLRFGHAAVLTPIPIHDFLPPPRGINPLLRKLPGESGAVNYIKTTHGAWRLSSIVLFYERPASQTRPVVSPDVRLCISFRTAAQLAATQSWYTKHDIETLPGWLLERSDFLDSQYICQPSRAITISAHPSERRGPPEVNVKVEAGSTFGDVLDAVEIKAVVEGWKAAS</sequence>
<reference evidence="1 2" key="1">
    <citation type="submission" date="2021-11" db="EMBL/GenBank/DDBJ databases">
        <title>Black yeast isolated from Biological Soil Crust.</title>
        <authorList>
            <person name="Kurbessoian T."/>
        </authorList>
    </citation>
    <scope>NUCLEOTIDE SEQUENCE [LARGE SCALE GENOMIC DNA]</scope>
    <source>
        <strain evidence="1 2">CCFEE 5522</strain>
    </source>
</reference>
<name>A0AAV9JFF8_9PEZI</name>
<dbReference type="AlphaFoldDB" id="A0AAV9JFF8"/>
<keyword evidence="2" id="KW-1185">Reference proteome</keyword>
<gene>
    <name evidence="1" type="ORF">LTR36_004819</name>
</gene>
<organism evidence="1 2">
    <name type="scientific">Oleoguttula mirabilis</name>
    <dbReference type="NCBI Taxonomy" id="1507867"/>
    <lineage>
        <taxon>Eukaryota</taxon>
        <taxon>Fungi</taxon>
        <taxon>Dikarya</taxon>
        <taxon>Ascomycota</taxon>
        <taxon>Pezizomycotina</taxon>
        <taxon>Dothideomycetes</taxon>
        <taxon>Dothideomycetidae</taxon>
        <taxon>Mycosphaerellales</taxon>
        <taxon>Teratosphaeriaceae</taxon>
        <taxon>Oleoguttula</taxon>
    </lineage>
</organism>
<dbReference type="EMBL" id="JAVFHQ010000029">
    <property type="protein sequence ID" value="KAK4543786.1"/>
    <property type="molecule type" value="Genomic_DNA"/>
</dbReference>
<evidence type="ECO:0008006" key="3">
    <source>
        <dbReference type="Google" id="ProtNLM"/>
    </source>
</evidence>
<protein>
    <recommendedName>
        <fullName evidence="3">F-box domain-containing protein</fullName>
    </recommendedName>
</protein>
<accession>A0AAV9JFF8</accession>
<dbReference type="Proteomes" id="UP001324427">
    <property type="component" value="Unassembled WGS sequence"/>
</dbReference>
<evidence type="ECO:0000313" key="2">
    <source>
        <dbReference type="Proteomes" id="UP001324427"/>
    </source>
</evidence>
<proteinExistence type="predicted"/>
<comment type="caution">
    <text evidence="1">The sequence shown here is derived from an EMBL/GenBank/DDBJ whole genome shotgun (WGS) entry which is preliminary data.</text>
</comment>
<evidence type="ECO:0000313" key="1">
    <source>
        <dbReference type="EMBL" id="KAK4543786.1"/>
    </source>
</evidence>